<dbReference type="CDD" id="cd03214">
    <property type="entry name" value="ABC_Iron-Siderophores_B12_Hemin"/>
    <property type="match status" value="1"/>
</dbReference>
<dbReference type="Gene3D" id="3.40.50.300">
    <property type="entry name" value="P-loop containing nucleotide triphosphate hydrolases"/>
    <property type="match status" value="1"/>
</dbReference>
<keyword evidence="8" id="KW-0406">Ion transport</keyword>
<evidence type="ECO:0000313" key="13">
    <source>
        <dbReference type="Proteomes" id="UP000196230"/>
    </source>
</evidence>
<gene>
    <name evidence="12" type="ORF">FM125_09185</name>
</gene>
<evidence type="ECO:0000256" key="10">
    <source>
        <dbReference type="SAM" id="MobiDB-lite"/>
    </source>
</evidence>
<proteinExistence type="predicted"/>
<dbReference type="RefSeq" id="WP_070639454.1">
    <property type="nucleotide sequence ID" value="NZ_FUKP01000063.1"/>
</dbReference>
<keyword evidence="7" id="KW-0408">Iron</keyword>
<dbReference type="GO" id="GO:0005524">
    <property type="term" value="F:ATP binding"/>
    <property type="evidence" value="ECO:0007669"/>
    <property type="project" value="UniProtKB-KW"/>
</dbReference>
<evidence type="ECO:0000256" key="3">
    <source>
        <dbReference type="ARBA" id="ARBA00022475"/>
    </source>
</evidence>
<protein>
    <submittedName>
        <fullName evidence="12">ABC-type Fe3+-siderophore transport system, ATPase component</fullName>
    </submittedName>
</protein>
<dbReference type="Pfam" id="PF00005">
    <property type="entry name" value="ABC_tran"/>
    <property type="match status" value="1"/>
</dbReference>
<dbReference type="GO" id="GO:0006826">
    <property type="term" value="P:iron ion transport"/>
    <property type="evidence" value="ECO:0007669"/>
    <property type="project" value="UniProtKB-KW"/>
</dbReference>
<evidence type="ECO:0000256" key="8">
    <source>
        <dbReference type="ARBA" id="ARBA00023065"/>
    </source>
</evidence>
<keyword evidence="3" id="KW-1003">Cell membrane</keyword>
<organism evidence="12 13">
    <name type="scientific">Micrococcus lylae</name>
    <dbReference type="NCBI Taxonomy" id="1273"/>
    <lineage>
        <taxon>Bacteria</taxon>
        <taxon>Bacillati</taxon>
        <taxon>Actinomycetota</taxon>
        <taxon>Actinomycetes</taxon>
        <taxon>Micrococcales</taxon>
        <taxon>Micrococcaceae</taxon>
        <taxon>Micrococcus</taxon>
    </lineage>
</organism>
<dbReference type="GO" id="GO:0005886">
    <property type="term" value="C:plasma membrane"/>
    <property type="evidence" value="ECO:0007669"/>
    <property type="project" value="UniProtKB-SubCell"/>
</dbReference>
<evidence type="ECO:0000256" key="4">
    <source>
        <dbReference type="ARBA" id="ARBA00022496"/>
    </source>
</evidence>
<evidence type="ECO:0000256" key="5">
    <source>
        <dbReference type="ARBA" id="ARBA00022741"/>
    </source>
</evidence>
<reference evidence="12 13" key="1">
    <citation type="submission" date="2017-02" db="EMBL/GenBank/DDBJ databases">
        <authorList>
            <person name="Peterson S.W."/>
        </authorList>
    </citation>
    <scope>NUCLEOTIDE SEQUENCE [LARGE SCALE GENOMIC DNA]</scope>
    <source>
        <strain evidence="12 13">2B3F</strain>
    </source>
</reference>
<evidence type="ECO:0000256" key="2">
    <source>
        <dbReference type="ARBA" id="ARBA00022448"/>
    </source>
</evidence>
<evidence type="ECO:0000256" key="7">
    <source>
        <dbReference type="ARBA" id="ARBA00023004"/>
    </source>
</evidence>
<dbReference type="PROSITE" id="PS50893">
    <property type="entry name" value="ABC_TRANSPORTER_2"/>
    <property type="match status" value="1"/>
</dbReference>
<keyword evidence="2" id="KW-0813">Transport</keyword>
<dbReference type="SUPFAM" id="SSF52540">
    <property type="entry name" value="P-loop containing nucleoside triphosphate hydrolases"/>
    <property type="match status" value="2"/>
</dbReference>
<dbReference type="GO" id="GO:0016887">
    <property type="term" value="F:ATP hydrolysis activity"/>
    <property type="evidence" value="ECO:0007669"/>
    <property type="project" value="InterPro"/>
</dbReference>
<dbReference type="PANTHER" id="PTHR42771">
    <property type="entry name" value="IRON(3+)-HYDROXAMATE IMPORT ATP-BINDING PROTEIN FHUC"/>
    <property type="match status" value="1"/>
</dbReference>
<sequence>MTTARTDPDTPTVGLRLRGVELGYGPASAPPVVGPIDLDLPAGATTAIIGANGCGKSTLLRGLTRQLPLRAGHIEVLGQDLSGAGAREYARTVALLPQHPVAPEGMTVAQLVARGRHPHRGLLGGRGDGDDAAIAAALESTALTELADREVTSLSGGQRQRAWLALVLAQQTPVVLLDEPTSYLDLAHQVDVLDLVRLLPDPRSAAPPESAGPHASRPADNGPAQTAGAPPAAAPRATVVAVLHELNLAARCADHLVAMVRGQVVAAGRPAEVLVPEVLADVFGLDADVMPDPLLGHPVVLPRGIGDRLPPRTAPASPTAQEYR</sequence>
<dbReference type="Proteomes" id="UP000196230">
    <property type="component" value="Unassembled WGS sequence"/>
</dbReference>
<dbReference type="InterPro" id="IPR017871">
    <property type="entry name" value="ABC_transporter-like_CS"/>
</dbReference>
<name>A0A1R4JKY4_9MICC</name>
<keyword evidence="5" id="KW-0547">Nucleotide-binding</keyword>
<feature type="domain" description="ABC transporter" evidence="11">
    <location>
        <begin position="15"/>
        <end position="286"/>
    </location>
</feature>
<evidence type="ECO:0000256" key="9">
    <source>
        <dbReference type="ARBA" id="ARBA00023136"/>
    </source>
</evidence>
<evidence type="ECO:0000256" key="1">
    <source>
        <dbReference type="ARBA" id="ARBA00004202"/>
    </source>
</evidence>
<dbReference type="EMBL" id="FUKP01000063">
    <property type="protein sequence ID" value="SJN32678.1"/>
    <property type="molecule type" value="Genomic_DNA"/>
</dbReference>
<feature type="region of interest" description="Disordered" evidence="10">
    <location>
        <begin position="203"/>
        <end position="232"/>
    </location>
</feature>
<dbReference type="InterPro" id="IPR003593">
    <property type="entry name" value="AAA+_ATPase"/>
</dbReference>
<evidence type="ECO:0000259" key="11">
    <source>
        <dbReference type="PROSITE" id="PS50893"/>
    </source>
</evidence>
<dbReference type="InterPro" id="IPR027417">
    <property type="entry name" value="P-loop_NTPase"/>
</dbReference>
<dbReference type="InterPro" id="IPR003439">
    <property type="entry name" value="ABC_transporter-like_ATP-bd"/>
</dbReference>
<feature type="compositionally biased region" description="Low complexity" evidence="10">
    <location>
        <begin position="222"/>
        <end position="232"/>
    </location>
</feature>
<dbReference type="InterPro" id="IPR051535">
    <property type="entry name" value="Siderophore_ABC-ATPase"/>
</dbReference>
<accession>A0A1R4JKY4</accession>
<dbReference type="PANTHER" id="PTHR42771:SF2">
    <property type="entry name" value="IRON(3+)-HYDROXAMATE IMPORT ATP-BINDING PROTEIN FHUC"/>
    <property type="match status" value="1"/>
</dbReference>
<dbReference type="AlphaFoldDB" id="A0A1R4JKY4"/>
<keyword evidence="6" id="KW-0067">ATP-binding</keyword>
<keyword evidence="4" id="KW-0410">Iron transport</keyword>
<keyword evidence="9" id="KW-0472">Membrane</keyword>
<dbReference type="SMART" id="SM00382">
    <property type="entry name" value="AAA"/>
    <property type="match status" value="1"/>
</dbReference>
<evidence type="ECO:0000256" key="6">
    <source>
        <dbReference type="ARBA" id="ARBA00022840"/>
    </source>
</evidence>
<dbReference type="PROSITE" id="PS00211">
    <property type="entry name" value="ABC_TRANSPORTER_1"/>
    <property type="match status" value="1"/>
</dbReference>
<evidence type="ECO:0000313" key="12">
    <source>
        <dbReference type="EMBL" id="SJN32678.1"/>
    </source>
</evidence>
<comment type="subcellular location">
    <subcellularLocation>
        <location evidence="1">Cell membrane</location>
        <topology evidence="1">Peripheral membrane protein</topology>
    </subcellularLocation>
</comment>